<sequence length="370" mass="42086">MKKILHISKYYPPYHGGIEDVCFNIVQALKREYIQKVICFNDSSNSILSEVDGVEVMRASIICEVASQPVSFSFYSLLKKYIKVFEPDIVHLHVPNPLACVYLLQCLPSAVKLILHWHSDIIAQKSLYKLFVPIEKKILERADKILVTSPQYLDYSVPLFHYRNKAVIIPNMVSLNKLQLKGCEEEIDELRAIVCKKRKIVFFMGRHVPYKGIEYLIEAEKYISSDCIILIAGSGPLTEELKKNSHSDRIKFIGRIPDKDIKIYMGAADVFAFPSVTKNEAFGVVLAEAMYCRAVPVTFTIKGSGVNWVSVKDETGLEVENRNAEAFGKAIDLLLIDDKLRIDLAENAHKRVVDMFTIDTVQECLQKVYM</sequence>
<dbReference type="InterPro" id="IPR050194">
    <property type="entry name" value="Glycosyltransferase_grp1"/>
</dbReference>
<reference evidence="3 4" key="1">
    <citation type="submission" date="2018-08" db="EMBL/GenBank/DDBJ databases">
        <title>A genome reference for cultivated species of the human gut microbiota.</title>
        <authorList>
            <person name="Zou Y."/>
            <person name="Xue W."/>
            <person name="Luo G."/>
        </authorList>
    </citation>
    <scope>NUCLEOTIDE SEQUENCE [LARGE SCALE GENOMIC DNA]</scope>
    <source>
        <strain evidence="3 4">AF19-1AC</strain>
    </source>
</reference>
<dbReference type="Pfam" id="PF13439">
    <property type="entry name" value="Glyco_transf_4"/>
    <property type="match status" value="1"/>
</dbReference>
<evidence type="ECO:0000313" key="3">
    <source>
        <dbReference type="EMBL" id="RGT31506.1"/>
    </source>
</evidence>
<dbReference type="Gene3D" id="3.40.50.2000">
    <property type="entry name" value="Glycogen Phosphorylase B"/>
    <property type="match status" value="2"/>
</dbReference>
<dbReference type="SUPFAM" id="SSF53756">
    <property type="entry name" value="UDP-Glycosyltransferase/glycogen phosphorylase"/>
    <property type="match status" value="1"/>
</dbReference>
<dbReference type="InterPro" id="IPR001296">
    <property type="entry name" value="Glyco_trans_1"/>
</dbReference>
<dbReference type="GO" id="GO:0016757">
    <property type="term" value="F:glycosyltransferase activity"/>
    <property type="evidence" value="ECO:0007669"/>
    <property type="project" value="InterPro"/>
</dbReference>
<proteinExistence type="predicted"/>
<evidence type="ECO:0000259" key="1">
    <source>
        <dbReference type="Pfam" id="PF00534"/>
    </source>
</evidence>
<dbReference type="AlphaFoldDB" id="A0A412N1E9"/>
<dbReference type="RefSeq" id="WP_118468589.1">
    <property type="nucleotide sequence ID" value="NZ_CABIZW010000001.1"/>
</dbReference>
<organism evidence="3 4">
    <name type="scientific">Bacteroides clarus</name>
    <dbReference type="NCBI Taxonomy" id="626929"/>
    <lineage>
        <taxon>Bacteria</taxon>
        <taxon>Pseudomonadati</taxon>
        <taxon>Bacteroidota</taxon>
        <taxon>Bacteroidia</taxon>
        <taxon>Bacteroidales</taxon>
        <taxon>Bacteroidaceae</taxon>
        <taxon>Bacteroides</taxon>
    </lineage>
</organism>
<dbReference type="Proteomes" id="UP000285159">
    <property type="component" value="Unassembled WGS sequence"/>
</dbReference>
<dbReference type="PANTHER" id="PTHR45947">
    <property type="entry name" value="SULFOQUINOVOSYL TRANSFERASE SQD2"/>
    <property type="match status" value="1"/>
</dbReference>
<name>A0A412N1E9_9BACE</name>
<protein>
    <submittedName>
        <fullName evidence="3">Glycosyltransferase</fullName>
    </submittedName>
</protein>
<feature type="domain" description="Glycosyltransferase subfamily 4-like N-terminal" evidence="2">
    <location>
        <begin position="16"/>
        <end position="176"/>
    </location>
</feature>
<evidence type="ECO:0000259" key="2">
    <source>
        <dbReference type="Pfam" id="PF13439"/>
    </source>
</evidence>
<feature type="domain" description="Glycosyl transferase family 1" evidence="1">
    <location>
        <begin position="196"/>
        <end position="351"/>
    </location>
</feature>
<comment type="caution">
    <text evidence="3">The sequence shown here is derived from an EMBL/GenBank/DDBJ whole genome shotgun (WGS) entry which is preliminary data.</text>
</comment>
<keyword evidence="3" id="KW-0808">Transferase</keyword>
<evidence type="ECO:0000313" key="4">
    <source>
        <dbReference type="Proteomes" id="UP000285159"/>
    </source>
</evidence>
<accession>A0A412N1E9</accession>
<dbReference type="Pfam" id="PF00534">
    <property type="entry name" value="Glycos_transf_1"/>
    <property type="match status" value="1"/>
</dbReference>
<gene>
    <name evidence="3" type="ORF">DWX38_11965</name>
</gene>
<dbReference type="EMBL" id="QRWP01000010">
    <property type="protein sequence ID" value="RGT31506.1"/>
    <property type="molecule type" value="Genomic_DNA"/>
</dbReference>
<dbReference type="InterPro" id="IPR028098">
    <property type="entry name" value="Glyco_trans_4-like_N"/>
</dbReference>
<dbReference type="PANTHER" id="PTHR45947:SF3">
    <property type="entry name" value="SULFOQUINOVOSYL TRANSFERASE SQD2"/>
    <property type="match status" value="1"/>
</dbReference>